<keyword evidence="1" id="KW-0812">Transmembrane</keyword>
<sequence>MQRRNLALWTMTAVSFGTGALDAATYLGMDGVFGANMTGNVILVALSIAGEGVHSFLGPLMALGGFITGSWLLGLIARRHPKGSFPDPVVAPVFGVCAVGMLTITAVLVWLPMTGTLLHTATFTIGFLMGFQALAARRVGVPDISTVVITSTLSLLFSEAGRFHGGASRIATGRRAAAVLSMFLGAVSGALLLKIGLTVALLLPTIVLTVVALIYTTNAVALRRRLRRNTQPKEFVDA</sequence>
<evidence type="ECO:0000313" key="2">
    <source>
        <dbReference type="EMBL" id="GAF43709.1"/>
    </source>
</evidence>
<evidence type="ECO:0000256" key="1">
    <source>
        <dbReference type="SAM" id="Phobius"/>
    </source>
</evidence>
<feature type="transmembrane region" description="Helical" evidence="1">
    <location>
        <begin position="201"/>
        <end position="222"/>
    </location>
</feature>
<protein>
    <recommendedName>
        <fullName evidence="4">DUF1275 domain-containing protein</fullName>
    </recommendedName>
</protein>
<dbReference type="PANTHER" id="PTHR37314:SF4">
    <property type="entry name" value="UPF0700 TRANSMEMBRANE PROTEIN YOAK"/>
    <property type="match status" value="1"/>
</dbReference>
<evidence type="ECO:0008006" key="4">
    <source>
        <dbReference type="Google" id="ProtNLM"/>
    </source>
</evidence>
<accession>X0PMC7</accession>
<keyword evidence="3" id="KW-1185">Reference proteome</keyword>
<dbReference type="AlphaFoldDB" id="X0PMC7"/>
<proteinExistence type="predicted"/>
<dbReference type="RefSeq" id="WP_052032957.1">
    <property type="nucleotide sequence ID" value="NZ_BAWF01000009.1"/>
</dbReference>
<dbReference type="Pfam" id="PF06912">
    <property type="entry name" value="DUF1275"/>
    <property type="match status" value="1"/>
</dbReference>
<comment type="caution">
    <text evidence="2">The sequence shown here is derived from an EMBL/GenBank/DDBJ whole genome shotgun (WGS) entry which is preliminary data.</text>
</comment>
<feature type="transmembrane region" description="Helical" evidence="1">
    <location>
        <begin position="89"/>
        <end position="111"/>
    </location>
</feature>
<dbReference type="InterPro" id="IPR010699">
    <property type="entry name" value="DUF1275"/>
</dbReference>
<evidence type="ECO:0000313" key="3">
    <source>
        <dbReference type="Proteomes" id="UP000019491"/>
    </source>
</evidence>
<feature type="transmembrane region" description="Helical" evidence="1">
    <location>
        <begin position="117"/>
        <end position="136"/>
    </location>
</feature>
<organism evidence="2 3">
    <name type="scientific">Rhodococcus wratislaviensis NBRC 100605</name>
    <dbReference type="NCBI Taxonomy" id="1219028"/>
    <lineage>
        <taxon>Bacteria</taxon>
        <taxon>Bacillati</taxon>
        <taxon>Actinomycetota</taxon>
        <taxon>Actinomycetes</taxon>
        <taxon>Mycobacteriales</taxon>
        <taxon>Nocardiaceae</taxon>
        <taxon>Rhodococcus</taxon>
    </lineage>
</organism>
<dbReference type="PANTHER" id="PTHR37314">
    <property type="entry name" value="SLR0142 PROTEIN"/>
    <property type="match status" value="1"/>
</dbReference>
<gene>
    <name evidence="2" type="ORF">RW1_009_01330</name>
</gene>
<dbReference type="Proteomes" id="UP000019491">
    <property type="component" value="Unassembled WGS sequence"/>
</dbReference>
<dbReference type="OrthoDB" id="4272751at2"/>
<name>X0PMC7_RHOWR</name>
<feature type="transmembrane region" description="Helical" evidence="1">
    <location>
        <begin position="56"/>
        <end position="77"/>
    </location>
</feature>
<keyword evidence="1" id="KW-1133">Transmembrane helix</keyword>
<keyword evidence="1" id="KW-0472">Membrane</keyword>
<dbReference type="EMBL" id="BAWF01000009">
    <property type="protein sequence ID" value="GAF43709.1"/>
    <property type="molecule type" value="Genomic_DNA"/>
</dbReference>
<reference evidence="2 3" key="1">
    <citation type="submission" date="2014-02" db="EMBL/GenBank/DDBJ databases">
        <title>Whole genome shotgun sequence of Rhodococcus wratislaviensis NBRC 100605.</title>
        <authorList>
            <person name="Hosoyama A."/>
            <person name="Tsuchikane K."/>
            <person name="Yoshida I."/>
            <person name="Ohji S."/>
            <person name="Ichikawa N."/>
            <person name="Yamazoe A."/>
            <person name="Fujita N."/>
        </authorList>
    </citation>
    <scope>NUCLEOTIDE SEQUENCE [LARGE SCALE GENOMIC DNA]</scope>
    <source>
        <strain evidence="2 3">NBRC 100605</strain>
    </source>
</reference>
<feature type="transmembrane region" description="Helical" evidence="1">
    <location>
        <begin position="176"/>
        <end position="195"/>
    </location>
</feature>